<evidence type="ECO:0000256" key="5">
    <source>
        <dbReference type="ARBA" id="ARBA00023136"/>
    </source>
</evidence>
<name>A0A1H9AC47_9GAMM</name>
<evidence type="ECO:0000259" key="8">
    <source>
        <dbReference type="PROSITE" id="PS50156"/>
    </source>
</evidence>
<dbReference type="InterPro" id="IPR050545">
    <property type="entry name" value="Mycobact_MmpL"/>
</dbReference>
<feature type="transmembrane region" description="Helical" evidence="7">
    <location>
        <begin position="361"/>
        <end position="381"/>
    </location>
</feature>
<protein>
    <recommendedName>
        <fullName evidence="8">SSD domain-containing protein</fullName>
    </recommendedName>
</protein>
<keyword evidence="2" id="KW-1003">Cell membrane</keyword>
<keyword evidence="3 7" id="KW-0812">Transmembrane</keyword>
<dbReference type="RefSeq" id="WP_093281132.1">
    <property type="nucleotide sequence ID" value="NZ_FOFS01000001.1"/>
</dbReference>
<evidence type="ECO:0000313" key="10">
    <source>
        <dbReference type="Proteomes" id="UP000199233"/>
    </source>
</evidence>
<feature type="transmembrane region" description="Helical" evidence="7">
    <location>
        <begin position="330"/>
        <end position="349"/>
    </location>
</feature>
<reference evidence="9 10" key="1">
    <citation type="submission" date="2016-10" db="EMBL/GenBank/DDBJ databases">
        <authorList>
            <person name="de Groot N.N."/>
        </authorList>
    </citation>
    <scope>NUCLEOTIDE SEQUENCE [LARGE SCALE GENOMIC DNA]</scope>
    <source>
        <strain evidence="9 10">DSM 25927</strain>
    </source>
</reference>
<dbReference type="PANTHER" id="PTHR33406">
    <property type="entry name" value="MEMBRANE PROTEIN MJ1562-RELATED"/>
    <property type="match status" value="1"/>
</dbReference>
<feature type="region of interest" description="Disordered" evidence="6">
    <location>
        <begin position="789"/>
        <end position="810"/>
    </location>
</feature>
<dbReference type="InterPro" id="IPR004869">
    <property type="entry name" value="MMPL_dom"/>
</dbReference>
<comment type="subcellular location">
    <subcellularLocation>
        <location evidence="1">Cell membrane</location>
        <topology evidence="1">Multi-pass membrane protein</topology>
    </subcellularLocation>
</comment>
<keyword evidence="10" id="KW-1185">Reference proteome</keyword>
<accession>A0A1H9AC47</accession>
<evidence type="ECO:0000256" key="6">
    <source>
        <dbReference type="SAM" id="MobiDB-lite"/>
    </source>
</evidence>
<feature type="transmembrane region" description="Helical" evidence="7">
    <location>
        <begin position="671"/>
        <end position="692"/>
    </location>
</feature>
<keyword evidence="5 7" id="KW-0472">Membrane</keyword>
<dbReference type="Pfam" id="PF03176">
    <property type="entry name" value="MMPL"/>
    <property type="match status" value="2"/>
</dbReference>
<gene>
    <name evidence="9" type="ORF">SAMN04488038_101354</name>
</gene>
<dbReference type="PROSITE" id="PS50156">
    <property type="entry name" value="SSD"/>
    <property type="match status" value="1"/>
</dbReference>
<dbReference type="InterPro" id="IPR000731">
    <property type="entry name" value="SSD"/>
</dbReference>
<evidence type="ECO:0000313" key="9">
    <source>
        <dbReference type="EMBL" id="SEP74332.1"/>
    </source>
</evidence>
<evidence type="ECO:0000256" key="4">
    <source>
        <dbReference type="ARBA" id="ARBA00022989"/>
    </source>
</evidence>
<dbReference type="Proteomes" id="UP000199233">
    <property type="component" value="Unassembled WGS sequence"/>
</dbReference>
<sequence>MIRQRIVAALQRGEEWIFASPRFVLALILGLSAFFASQIPGMKMASDFEDLLPQGHPYIQLHNEVRGIFGGANVITVAVEVEQGSIFSNETLTAIERITQGIDVLPGVNHNLVASITHRTTRRVYINEAGTIRSDPYYDPNAGALTPAQLKTLQLQVQADPRISGRLVSADGKVAIIRAQMNSSTSDELLEAFAGLQKIREAEARDGLRIYAVGNPVLTGWVYTYLPQIFEILLYTAALIILLLAGYFRRLYGIVLPLMGILLSSAWGLGFMNLIGIHLDPLSMPIPFLIAARATSHGVQLVERYYYELARTQSGRQAARNALDALFRPGSLAIIVDAIGIAAVAIGAAPFNKHLGAFAGFWAFSVIFTVHFMVPLALTVLPQPRRTENNRDQTSATLHRLVEPVSNAGVGRAVLLGALVLIGMGAWGASQVQFGESEPGSPILKRDHDYNRSAHLIAERFPGSEELFVVARSSEREGLRRPEAMAAMERFERYMLAEPVVGGAKGLPDLVKQVNRLTHEGDPRWLQIPADARGVGSLMYAFEYSSPVPGALREYVNPEETLANLTFYLPDLQAKTIEAAVQRAKQGAELFGKGIDGFTIEPAAGVVGVNAAINQANFHDSVMVTAFVLIASFLMVAIYYNSAHAGWLMILPMIFATVLSYGYLGIAKVGINVNIIPVVAVGMGVGIDYAIYVMDRVRDEIEKGRALHDAVAHAISTTGLAVMFTATTLVAGVVMWVFFSDLRFQSSAALLLIVMLVLNAIGAMVVVPAWILAFRPGFVTASSAAPAGATKAASSPDFATPGCGRQAAAE</sequence>
<keyword evidence="4 7" id="KW-1133">Transmembrane helix</keyword>
<dbReference type="PANTHER" id="PTHR33406:SF10">
    <property type="entry name" value="SSD DOMAIN-CONTAINING PROTEIN"/>
    <property type="match status" value="1"/>
</dbReference>
<feature type="transmembrane region" description="Helical" evidence="7">
    <location>
        <begin position="622"/>
        <end position="640"/>
    </location>
</feature>
<dbReference type="Gene3D" id="1.20.1640.10">
    <property type="entry name" value="Multidrug efflux transporter AcrB transmembrane domain"/>
    <property type="match status" value="2"/>
</dbReference>
<evidence type="ECO:0000256" key="2">
    <source>
        <dbReference type="ARBA" id="ARBA00022475"/>
    </source>
</evidence>
<dbReference type="GO" id="GO:0005886">
    <property type="term" value="C:plasma membrane"/>
    <property type="evidence" value="ECO:0007669"/>
    <property type="project" value="UniProtKB-SubCell"/>
</dbReference>
<dbReference type="OrthoDB" id="9803781at2"/>
<feature type="transmembrane region" description="Helical" evidence="7">
    <location>
        <begin position="712"/>
        <end position="738"/>
    </location>
</feature>
<dbReference type="SUPFAM" id="SSF82866">
    <property type="entry name" value="Multidrug efflux transporter AcrB transmembrane domain"/>
    <property type="match status" value="2"/>
</dbReference>
<organism evidence="9 10">
    <name type="scientific">Solimonas aquatica</name>
    <dbReference type="NCBI Taxonomy" id="489703"/>
    <lineage>
        <taxon>Bacteria</taxon>
        <taxon>Pseudomonadati</taxon>
        <taxon>Pseudomonadota</taxon>
        <taxon>Gammaproteobacteria</taxon>
        <taxon>Nevskiales</taxon>
        <taxon>Nevskiaceae</taxon>
        <taxon>Solimonas</taxon>
    </lineage>
</organism>
<feature type="transmembrane region" description="Helical" evidence="7">
    <location>
        <begin position="750"/>
        <end position="773"/>
    </location>
</feature>
<evidence type="ECO:0000256" key="1">
    <source>
        <dbReference type="ARBA" id="ARBA00004651"/>
    </source>
</evidence>
<dbReference type="EMBL" id="FOFS01000001">
    <property type="protein sequence ID" value="SEP74332.1"/>
    <property type="molecule type" value="Genomic_DNA"/>
</dbReference>
<dbReference type="AlphaFoldDB" id="A0A1H9AC47"/>
<proteinExistence type="predicted"/>
<feature type="transmembrane region" description="Helical" evidence="7">
    <location>
        <begin position="255"/>
        <end position="279"/>
    </location>
</feature>
<feature type="transmembrane region" description="Helical" evidence="7">
    <location>
        <begin position="410"/>
        <end position="429"/>
    </location>
</feature>
<feature type="transmembrane region" description="Helical" evidence="7">
    <location>
        <begin position="232"/>
        <end position="248"/>
    </location>
</feature>
<feature type="transmembrane region" description="Helical" evidence="7">
    <location>
        <begin position="16"/>
        <end position="36"/>
    </location>
</feature>
<feature type="transmembrane region" description="Helical" evidence="7">
    <location>
        <begin position="646"/>
        <end position="664"/>
    </location>
</feature>
<feature type="domain" description="SSD" evidence="8">
    <location>
        <begin position="645"/>
        <end position="773"/>
    </location>
</feature>
<evidence type="ECO:0000256" key="7">
    <source>
        <dbReference type="SAM" id="Phobius"/>
    </source>
</evidence>
<dbReference type="STRING" id="489703.SAMN04488038_101354"/>
<evidence type="ECO:0000256" key="3">
    <source>
        <dbReference type="ARBA" id="ARBA00022692"/>
    </source>
</evidence>